<feature type="region of interest" description="Disordered" evidence="2">
    <location>
        <begin position="342"/>
        <end position="377"/>
    </location>
</feature>
<gene>
    <name evidence="4" type="ORF">JD844_026075</name>
</gene>
<name>A0ABQ7SEK6_PHRPL</name>
<reference evidence="4 5" key="1">
    <citation type="journal article" date="2022" name="Gigascience">
        <title>A chromosome-level genome assembly and annotation of the desert horned lizard, Phrynosoma platyrhinos, provides insight into chromosomal rearrangements among reptiles.</title>
        <authorList>
            <person name="Koochekian N."/>
            <person name="Ascanio A."/>
            <person name="Farleigh K."/>
            <person name="Card D.C."/>
            <person name="Schield D.R."/>
            <person name="Castoe T.A."/>
            <person name="Jezkova T."/>
        </authorList>
    </citation>
    <scope>NUCLEOTIDE SEQUENCE [LARGE SCALE GENOMIC DNA]</scope>
    <source>
        <strain evidence="4">NK-2021</strain>
    </source>
</reference>
<feature type="compositionally biased region" description="Basic residues" evidence="2">
    <location>
        <begin position="355"/>
        <end position="365"/>
    </location>
</feature>
<feature type="domain" description="Vps16 N-terminal" evidence="3">
    <location>
        <begin position="415"/>
        <end position="465"/>
    </location>
</feature>
<proteinExistence type="inferred from homology"/>
<evidence type="ECO:0000256" key="1">
    <source>
        <dbReference type="ARBA" id="ARBA00037957"/>
    </source>
</evidence>
<feature type="compositionally biased region" description="Basic and acidic residues" evidence="2">
    <location>
        <begin position="342"/>
        <end position="354"/>
    </location>
</feature>
<dbReference type="InterPro" id="IPR006926">
    <property type="entry name" value="Vps16_N"/>
</dbReference>
<dbReference type="EMBL" id="JAIPUX010005290">
    <property type="protein sequence ID" value="KAH0615722.1"/>
    <property type="molecule type" value="Genomic_DNA"/>
</dbReference>
<dbReference type="PANTHER" id="PTHR14469">
    <property type="entry name" value="SARCOMA ANTIGEN NY-SAR-23"/>
    <property type="match status" value="1"/>
</dbReference>
<dbReference type="Proteomes" id="UP000826234">
    <property type="component" value="Unassembled WGS sequence"/>
</dbReference>
<comment type="similarity">
    <text evidence="1">Belongs to the PC-esterase family.</text>
</comment>
<evidence type="ECO:0000259" key="3">
    <source>
        <dbReference type="Pfam" id="PF04841"/>
    </source>
</evidence>
<dbReference type="Pfam" id="PF04841">
    <property type="entry name" value="Vps16_N"/>
    <property type="match status" value="1"/>
</dbReference>
<dbReference type="PANTHER" id="PTHR14469:SF0">
    <property type="entry name" value="FAMILY WITH SEQUENCE SIMILARITY 113"/>
    <property type="match status" value="1"/>
</dbReference>
<keyword evidence="5" id="KW-1185">Reference proteome</keyword>
<comment type="caution">
    <text evidence="4">The sequence shown here is derived from an EMBL/GenBank/DDBJ whole genome shotgun (WGS) entry which is preliminary data.</text>
</comment>
<evidence type="ECO:0000256" key="2">
    <source>
        <dbReference type="SAM" id="MobiDB-lite"/>
    </source>
</evidence>
<feature type="compositionally biased region" description="Basic and acidic residues" evidence="2">
    <location>
        <begin position="366"/>
        <end position="377"/>
    </location>
</feature>
<organism evidence="4 5">
    <name type="scientific">Phrynosoma platyrhinos</name>
    <name type="common">Desert horned lizard</name>
    <dbReference type="NCBI Taxonomy" id="52577"/>
    <lineage>
        <taxon>Eukaryota</taxon>
        <taxon>Metazoa</taxon>
        <taxon>Chordata</taxon>
        <taxon>Craniata</taxon>
        <taxon>Vertebrata</taxon>
        <taxon>Euteleostomi</taxon>
        <taxon>Lepidosauria</taxon>
        <taxon>Squamata</taxon>
        <taxon>Bifurcata</taxon>
        <taxon>Unidentata</taxon>
        <taxon>Episquamata</taxon>
        <taxon>Toxicofera</taxon>
        <taxon>Iguania</taxon>
        <taxon>Phrynosomatidae</taxon>
        <taxon>Phrynosomatinae</taxon>
        <taxon>Phrynosoma</taxon>
    </lineage>
</organism>
<accession>A0ABQ7SEK6</accession>
<sequence>MVVVDSTMCSPAPASGPRRDVFFIIRGLQHLTKTLRNDIIEGNFYGATLAGLHLFDVVDLHYHFRFDLGNRVKDGVHWNNVVHRRITNLLLSHVANAWGVFILEKRLWEGQSQILQNMLTFHSIEVRQLLHNKFVVILGDSRLGIGIKGRKLPCVGLEQSFIFCLLPLAVQRSVYKDLVQLLQTDSLLTSSQMKAKGELRFENDHLIEGGVLEGLHNGTNYREVRQYRSRHHLIRFYFLTRVYSAYLESILDDFQAGLQPDVVILNSCVWDVSRYGPFSMKEYRANLEMAFNRLDAVLPSSCLVIWNMTMPLGPKVRGGFLIPEKEEESMKEKERKIEWKEGRKEKGSEDIRRGKYERKKGKYRGRKEERKEGRKEKRGVKILEEETLLKTKKEKSPSSRPPLEIYTSSGVLLASIPEVLQNRVLEAKVFHTEYGTGVAILTGAHRFTMTTNIADLKLRRLPEVP</sequence>
<protein>
    <recommendedName>
        <fullName evidence="3">Vps16 N-terminal domain-containing protein</fullName>
    </recommendedName>
</protein>
<feature type="non-terminal residue" evidence="4">
    <location>
        <position position="465"/>
    </location>
</feature>
<evidence type="ECO:0000313" key="5">
    <source>
        <dbReference type="Proteomes" id="UP000826234"/>
    </source>
</evidence>
<evidence type="ECO:0000313" key="4">
    <source>
        <dbReference type="EMBL" id="KAH0615722.1"/>
    </source>
</evidence>